<name>A0A2Z4UBX1_9FIRM</name>
<sequence>MQGNKEQEKLDKYRAILRKNHTVYGKVQDCSKENILDSRIESVLGPALNSFILWVLKEAERKQIKKLYFLARDGYFMYRCALLYCEKWHLPIECRYLSCSRYSLRIPSFHMNMEDALEYICRGGIDVNLDKILNRGGLEEREKKHVLKEVFKGRDAEESIPYAELTSVREKLENCNFFMECVARHSREAYPFLKGYLEQEGLLDKEKSALVDSGWVGSMQKTLNMVLNKLGREETLTGYYWGLYELPEDVNREEYFCYYFSPEKGLREKVYFSNCLFEAIFSAPHGMTMSYRRTEKAYEPCYAVIPAERQRFMQRLESGLLAFTGNTIKEIKNIEEIDCVKYRDTIKKIFRLFMGYPTEEEGEIFGKLEFSDDVLDEKQQEVAAELNEAELCANHVWNKALVMLGFRNMYVKESAWYEGSVARFGKRRGYHLFMYRLYKYLLYIRKNYYYRKTRRKK</sequence>
<dbReference type="KEGG" id="blau:DQQ01_10540"/>
<dbReference type="RefSeq" id="WP_111920004.1">
    <property type="nucleotide sequence ID" value="NZ_CP030280.1"/>
</dbReference>
<protein>
    <submittedName>
        <fullName evidence="1">Uncharacterized protein</fullName>
    </submittedName>
</protein>
<dbReference type="OrthoDB" id="9816564at2"/>
<gene>
    <name evidence="1" type="ORF">DQQ01_10540</name>
</gene>
<proteinExistence type="predicted"/>
<dbReference type="Proteomes" id="UP000250003">
    <property type="component" value="Chromosome"/>
</dbReference>
<dbReference type="EMBL" id="CP030280">
    <property type="protein sequence ID" value="AWY98516.1"/>
    <property type="molecule type" value="Genomic_DNA"/>
</dbReference>
<accession>A0A2Z4UBX1</accession>
<dbReference type="AlphaFoldDB" id="A0A2Z4UBX1"/>
<evidence type="ECO:0000313" key="1">
    <source>
        <dbReference type="EMBL" id="AWY98516.1"/>
    </source>
</evidence>
<reference evidence="2" key="1">
    <citation type="submission" date="2018-06" db="EMBL/GenBank/DDBJ databases">
        <title>Description of Blautia argi sp. nov., a new anaerobic isolated from dog feces.</title>
        <authorList>
            <person name="Chang Y.-H."/>
            <person name="Paek J."/>
            <person name="Shin Y."/>
        </authorList>
    </citation>
    <scope>NUCLEOTIDE SEQUENCE [LARGE SCALE GENOMIC DNA]</scope>
    <source>
        <strain evidence="2">KCTC 15426</strain>
    </source>
</reference>
<evidence type="ECO:0000313" key="2">
    <source>
        <dbReference type="Proteomes" id="UP000250003"/>
    </source>
</evidence>
<organism evidence="1 2">
    <name type="scientific">Blautia argi</name>
    <dbReference type="NCBI Taxonomy" id="1912897"/>
    <lineage>
        <taxon>Bacteria</taxon>
        <taxon>Bacillati</taxon>
        <taxon>Bacillota</taxon>
        <taxon>Clostridia</taxon>
        <taxon>Lachnospirales</taxon>
        <taxon>Lachnospiraceae</taxon>
        <taxon>Blautia</taxon>
    </lineage>
</organism>
<keyword evidence="2" id="KW-1185">Reference proteome</keyword>